<evidence type="ECO:0000256" key="5">
    <source>
        <dbReference type="PROSITE-ProRule" id="PRU00221"/>
    </source>
</evidence>
<dbReference type="EMBL" id="LN890565">
    <property type="protein sequence ID" value="CUS21584.1"/>
    <property type="molecule type" value="Genomic_DNA"/>
</dbReference>
<dbReference type="Gene3D" id="2.130.10.10">
    <property type="entry name" value="YVTN repeat-like/Quinoprotein amine dehydrogenase"/>
    <property type="match status" value="1"/>
</dbReference>
<dbReference type="Proteomes" id="UP000236544">
    <property type="component" value="Unassembled WGS sequence"/>
</dbReference>
<dbReference type="InterPro" id="IPR042238">
    <property type="entry name" value="Rad28/ERCC8/Ckn1/ATCSA-1"/>
</dbReference>
<evidence type="ECO:0000256" key="1">
    <source>
        <dbReference type="ARBA" id="ARBA00022574"/>
    </source>
</evidence>
<dbReference type="InterPro" id="IPR015943">
    <property type="entry name" value="WD40/YVTN_repeat-like_dom_sf"/>
</dbReference>
<dbReference type="InterPro" id="IPR020472">
    <property type="entry name" value="WD40_PAC1"/>
</dbReference>
<sequence length="425" mass="47421">MNRTQLQWQLGRLDSRRLYDVVLCSELEKLRGAKPIVYSHRKASFPIGATSLDFDPTGQFLLSSGEDGSLALWALDEGQSEGKLVNKRIQFVAGESKEFVNSPSRRVHVAARSASGKPPRFLTSIESRPPDSLQGSKEASHAFSVTSVKWYGPDNGLFFTGSNDHKVKIWDTNTFQVASSIDVAHRVVQLDTLDDLLAVASEDSHPRLVDLRSMSAAISLGVKRSDMRHSINTAKFSHTSGGAKSLLLATGDDDGNVRVWDLRMGNRWLCDLTEADTLSKSHARCCNDLCWDPSGSLRLVTTGNDGKCKMWDLHEGGVKPQLVRQLGATDLTSNRFRRRTSHYLMWQGPYVFFNSDHGEILVYQSHTGLLWHAFEYPLRVAQPERLRSTPKLQSMAIQTRLANTLGVRLVLGTDNTHGKILEYRV</sequence>
<dbReference type="PANTHER" id="PTHR46202">
    <property type="entry name" value="DNA EXCISION REPAIR PROTEIN ERCC-8"/>
    <property type="match status" value="1"/>
</dbReference>
<gene>
    <name evidence="7" type="ORF">LAQU0_S03e05952g</name>
</gene>
<feature type="repeat" description="WD" evidence="5">
    <location>
        <begin position="50"/>
        <end position="83"/>
    </location>
</feature>
<dbReference type="AlphaFoldDB" id="A0A0P1KX72"/>
<dbReference type="SMART" id="SM00320">
    <property type="entry name" value="WD40"/>
    <property type="match status" value="5"/>
</dbReference>
<dbReference type="PROSITE" id="PS00678">
    <property type="entry name" value="WD_REPEATS_1"/>
    <property type="match status" value="2"/>
</dbReference>
<dbReference type="SUPFAM" id="SSF50978">
    <property type="entry name" value="WD40 repeat-like"/>
    <property type="match status" value="1"/>
</dbReference>
<dbReference type="PRINTS" id="PR00320">
    <property type="entry name" value="GPROTEINBRPT"/>
</dbReference>
<dbReference type="Pfam" id="PF00400">
    <property type="entry name" value="WD40"/>
    <property type="match status" value="4"/>
</dbReference>
<reference evidence="8" key="1">
    <citation type="submission" date="2015-10" db="EMBL/GenBank/DDBJ databases">
        <authorList>
            <person name="Devillers H."/>
        </authorList>
    </citation>
    <scope>NUCLEOTIDE SEQUENCE [LARGE SCALE GENOMIC DNA]</scope>
</reference>
<dbReference type="PROSITE" id="PS50082">
    <property type="entry name" value="WD_REPEATS_2"/>
    <property type="match status" value="3"/>
</dbReference>
<keyword evidence="8" id="KW-1185">Reference proteome</keyword>
<evidence type="ECO:0000256" key="3">
    <source>
        <dbReference type="ARBA" id="ARBA00022763"/>
    </source>
</evidence>
<dbReference type="PANTHER" id="PTHR46202:SF1">
    <property type="entry name" value="DNA EXCISION REPAIR PROTEIN ERCC-8"/>
    <property type="match status" value="1"/>
</dbReference>
<protein>
    <submittedName>
        <fullName evidence="7">LAQU0S03e05952g1_1</fullName>
    </submittedName>
</protein>
<evidence type="ECO:0000256" key="2">
    <source>
        <dbReference type="ARBA" id="ARBA00022737"/>
    </source>
</evidence>
<keyword evidence="3" id="KW-0227">DNA damage</keyword>
<accession>A0A0P1KX72</accession>
<dbReference type="GO" id="GO:0000209">
    <property type="term" value="P:protein polyubiquitination"/>
    <property type="evidence" value="ECO:0007669"/>
    <property type="project" value="TreeGrafter"/>
</dbReference>
<dbReference type="PROSITE" id="PS50294">
    <property type="entry name" value="WD_REPEATS_REGION"/>
    <property type="match status" value="1"/>
</dbReference>
<dbReference type="GO" id="GO:0000109">
    <property type="term" value="C:nucleotide-excision repair complex"/>
    <property type="evidence" value="ECO:0007669"/>
    <property type="project" value="TreeGrafter"/>
</dbReference>
<keyword evidence="4" id="KW-0234">DNA repair</keyword>
<dbReference type="OrthoDB" id="361494at2759"/>
<evidence type="ECO:0000256" key="6">
    <source>
        <dbReference type="SAM" id="MobiDB-lite"/>
    </source>
</evidence>
<name>A0A0P1KX72_9SACH</name>
<feature type="repeat" description="WD" evidence="5">
    <location>
        <begin position="138"/>
        <end position="180"/>
    </location>
</feature>
<keyword evidence="1 5" id="KW-0853">WD repeat</keyword>
<dbReference type="InterPro" id="IPR036322">
    <property type="entry name" value="WD40_repeat_dom_sf"/>
</dbReference>
<evidence type="ECO:0000256" key="4">
    <source>
        <dbReference type="ARBA" id="ARBA00023204"/>
    </source>
</evidence>
<proteinExistence type="predicted"/>
<dbReference type="InterPro" id="IPR019775">
    <property type="entry name" value="WD40_repeat_CS"/>
</dbReference>
<dbReference type="GO" id="GO:0006283">
    <property type="term" value="P:transcription-coupled nucleotide-excision repair"/>
    <property type="evidence" value="ECO:0007669"/>
    <property type="project" value="InterPro"/>
</dbReference>
<keyword evidence="2" id="KW-0677">Repeat</keyword>
<dbReference type="InterPro" id="IPR001680">
    <property type="entry name" value="WD40_rpt"/>
</dbReference>
<feature type="region of interest" description="Disordered" evidence="6">
    <location>
        <begin position="117"/>
        <end position="138"/>
    </location>
</feature>
<organism evidence="7 8">
    <name type="scientific">Lachancea quebecensis</name>
    <dbReference type="NCBI Taxonomy" id="1654605"/>
    <lineage>
        <taxon>Eukaryota</taxon>
        <taxon>Fungi</taxon>
        <taxon>Dikarya</taxon>
        <taxon>Ascomycota</taxon>
        <taxon>Saccharomycotina</taxon>
        <taxon>Saccharomycetes</taxon>
        <taxon>Saccharomycetales</taxon>
        <taxon>Saccharomycetaceae</taxon>
        <taxon>Lachancea</taxon>
    </lineage>
</organism>
<dbReference type="GO" id="GO:0043161">
    <property type="term" value="P:proteasome-mediated ubiquitin-dependent protein catabolic process"/>
    <property type="evidence" value="ECO:0007669"/>
    <property type="project" value="TreeGrafter"/>
</dbReference>
<feature type="repeat" description="WD" evidence="5">
    <location>
        <begin position="247"/>
        <end position="263"/>
    </location>
</feature>
<dbReference type="GO" id="GO:0031464">
    <property type="term" value="C:Cul4A-RING E3 ubiquitin ligase complex"/>
    <property type="evidence" value="ECO:0007669"/>
    <property type="project" value="TreeGrafter"/>
</dbReference>
<evidence type="ECO:0000313" key="8">
    <source>
        <dbReference type="Proteomes" id="UP000236544"/>
    </source>
</evidence>
<evidence type="ECO:0000313" key="7">
    <source>
        <dbReference type="EMBL" id="CUS21584.1"/>
    </source>
</evidence>